<evidence type="ECO:0000256" key="3">
    <source>
        <dbReference type="ARBA" id="ARBA00023004"/>
    </source>
</evidence>
<dbReference type="InterPro" id="IPR013043">
    <property type="entry name" value="DUF1595"/>
</dbReference>
<evidence type="ECO:0000256" key="4">
    <source>
        <dbReference type="PROSITE-ProRule" id="PRU00433"/>
    </source>
</evidence>
<dbReference type="PROSITE" id="PS51007">
    <property type="entry name" value="CYTC"/>
    <property type="match status" value="1"/>
</dbReference>
<dbReference type="InterPro" id="IPR013036">
    <property type="entry name" value="DUF1587"/>
</dbReference>
<dbReference type="Pfam" id="PF07627">
    <property type="entry name" value="PSCyt3"/>
    <property type="match status" value="1"/>
</dbReference>
<proteinExistence type="predicted"/>
<dbReference type="Pfam" id="PF13442">
    <property type="entry name" value="Cytochrome_CBB3"/>
    <property type="match status" value="1"/>
</dbReference>
<evidence type="ECO:0000256" key="2">
    <source>
        <dbReference type="ARBA" id="ARBA00022723"/>
    </source>
</evidence>
<dbReference type="KEGG" id="ftj:FTUN_8051"/>
<dbReference type="InterPro" id="IPR009056">
    <property type="entry name" value="Cyt_c-like_dom"/>
</dbReference>
<dbReference type="InterPro" id="IPR013042">
    <property type="entry name" value="DUF1592"/>
</dbReference>
<evidence type="ECO:0000313" key="8">
    <source>
        <dbReference type="Proteomes" id="UP000503447"/>
    </source>
</evidence>
<organism evidence="7 8">
    <name type="scientific">Frigoriglobus tundricola</name>
    <dbReference type="NCBI Taxonomy" id="2774151"/>
    <lineage>
        <taxon>Bacteria</taxon>
        <taxon>Pseudomonadati</taxon>
        <taxon>Planctomycetota</taxon>
        <taxon>Planctomycetia</taxon>
        <taxon>Gemmatales</taxon>
        <taxon>Gemmataceae</taxon>
        <taxon>Frigoriglobus</taxon>
    </lineage>
</organism>
<feature type="signal peptide" evidence="5">
    <location>
        <begin position="1"/>
        <end position="29"/>
    </location>
</feature>
<dbReference type="Proteomes" id="UP000503447">
    <property type="component" value="Chromosome"/>
</dbReference>
<dbReference type="InterPro" id="IPR013039">
    <property type="entry name" value="DUF1588"/>
</dbReference>
<dbReference type="Pfam" id="PF07637">
    <property type="entry name" value="PSD5"/>
    <property type="match status" value="1"/>
</dbReference>
<dbReference type="GO" id="GO:0020037">
    <property type="term" value="F:heme binding"/>
    <property type="evidence" value="ECO:0007669"/>
    <property type="project" value="InterPro"/>
</dbReference>
<dbReference type="Pfam" id="PF07624">
    <property type="entry name" value="PSD2"/>
    <property type="match status" value="1"/>
</dbReference>
<dbReference type="InterPro" id="IPR011478">
    <property type="entry name" value="DUF1585"/>
</dbReference>
<dbReference type="EMBL" id="CP053452">
    <property type="protein sequence ID" value="QJX00421.1"/>
    <property type="molecule type" value="Genomic_DNA"/>
</dbReference>
<feature type="chain" id="PRO_5026713995" description="Cytochrome c domain-containing protein" evidence="5">
    <location>
        <begin position="30"/>
        <end position="860"/>
    </location>
</feature>
<dbReference type="Pfam" id="PF07626">
    <property type="entry name" value="PSD3"/>
    <property type="match status" value="1"/>
</dbReference>
<dbReference type="GO" id="GO:0009055">
    <property type="term" value="F:electron transfer activity"/>
    <property type="evidence" value="ECO:0007669"/>
    <property type="project" value="InterPro"/>
</dbReference>
<keyword evidence="1 4" id="KW-0349">Heme</keyword>
<feature type="domain" description="Cytochrome c" evidence="6">
    <location>
        <begin position="41"/>
        <end position="123"/>
    </location>
</feature>
<dbReference type="InterPro" id="IPR036909">
    <property type="entry name" value="Cyt_c-like_dom_sf"/>
</dbReference>
<evidence type="ECO:0000256" key="5">
    <source>
        <dbReference type="SAM" id="SignalP"/>
    </source>
</evidence>
<sequence length="860" mass="94767">MNLGSGEGAILRTALTALGIVFAAGALTAADPPAVAPDAAGYTKTIDPFFKSYCNSCHTGEKSKGDFRVEPAVLPNDFTDTTAKGKWKEIVNVLSSHEMPPKKSKQPTAAEVSAVVDWVTAQTVRAELAQRSRSVTLRRLNREEYRNSIRDLIGIDFDVSTFPQDAAAGGFDNNGGALTMSPVQIETYLSAARQVLDRALVDGPRPKGIKWHFDPKAGPSDRTRVRFDAKNNAIVNGGNNKQESNWVVIHHFSWDKSVNARDFQVPVAGDYVIRVHAAGRTPGRPAVLKSAEGYLAKRREDQDKKNPMGVAHSKAVFDQDLGHVKTDRMYDYGPPRMRASLQLGPQARTVAEIDVDAPPDKPRAYEFTARFTTESAGVRFDNVYNIPSVLENFWFQGQDDFARPELLIDWFEIEGPVYSAWPPPSHTNILFDSPGRRNNERGYASEVLSRFMRRAYRRPVAPAEVAAKMALYDAGRKAGLPFTEAIKRPLTAILVSPHFLFLVEPSGDPTAPARPLTDHELASRLSYFLWSAPPDEPLMSAADAGRLADKAERLKQVDRLLADPRHEAFVRNFAGQWLNLRDVGTNPPAPDLFPQYDRHLEISIVKESESFFQTVLDEELDARTLIKSDFVVINERLARFYGITGVRGDEFRKVPVPKGVHRGGIVTQASVLTTTSNGTRTSPVKRGAFVLKTLLGIDPGLPVANVGEIAPKVPGIDKATVRKRLEIHRQLTQCARCHNKIDPPGFALENYNASGEWRDQEGFGYKGRIGTNDPKIDASALMPDGTKIVGVAGLQAALLKQEDQFLQCLAAKFLTYALGRELGLADQPTVKAAAAHMKQNGRTLKSLIRFVATSEPFETK</sequence>
<name>A0A6M5Z4K3_9BACT</name>
<reference evidence="8" key="1">
    <citation type="submission" date="2020-05" db="EMBL/GenBank/DDBJ databases">
        <title>Frigoriglobus tundricola gen. nov., sp. nov., a psychrotolerant cellulolytic planctomycete of the family Gemmataceae with two divergent copies of 16S rRNA gene.</title>
        <authorList>
            <person name="Kulichevskaya I.S."/>
            <person name="Ivanova A.A."/>
            <person name="Naumoff D.G."/>
            <person name="Beletsky A.V."/>
            <person name="Rijpstra W.I.C."/>
            <person name="Sinninghe Damste J.S."/>
            <person name="Mardanov A.V."/>
            <person name="Ravin N.V."/>
            <person name="Dedysh S.N."/>
        </authorList>
    </citation>
    <scope>NUCLEOTIDE SEQUENCE [LARGE SCALE GENOMIC DNA]</scope>
    <source>
        <strain evidence="8">PL17</strain>
    </source>
</reference>
<dbReference type="Gene3D" id="1.10.760.10">
    <property type="entry name" value="Cytochrome c-like domain"/>
    <property type="match status" value="1"/>
</dbReference>
<dbReference type="GO" id="GO:0046872">
    <property type="term" value="F:metal ion binding"/>
    <property type="evidence" value="ECO:0007669"/>
    <property type="project" value="UniProtKB-KW"/>
</dbReference>
<evidence type="ECO:0000313" key="7">
    <source>
        <dbReference type="EMBL" id="QJX00421.1"/>
    </source>
</evidence>
<evidence type="ECO:0000259" key="6">
    <source>
        <dbReference type="PROSITE" id="PS51007"/>
    </source>
</evidence>
<gene>
    <name evidence="7" type="ORF">FTUN_8051</name>
</gene>
<keyword evidence="3 4" id="KW-0408">Iron</keyword>
<accession>A0A6M5Z4K3</accession>
<keyword evidence="2 4" id="KW-0479">Metal-binding</keyword>
<keyword evidence="5" id="KW-0732">Signal</keyword>
<keyword evidence="8" id="KW-1185">Reference proteome</keyword>
<evidence type="ECO:0000256" key="1">
    <source>
        <dbReference type="ARBA" id="ARBA00022617"/>
    </source>
</evidence>
<protein>
    <recommendedName>
        <fullName evidence="6">Cytochrome c domain-containing protein</fullName>
    </recommendedName>
</protein>
<dbReference type="AlphaFoldDB" id="A0A6M5Z4K3"/>
<dbReference type="SUPFAM" id="SSF46626">
    <property type="entry name" value="Cytochrome c"/>
    <property type="match status" value="1"/>
</dbReference>
<dbReference type="Pfam" id="PF07631">
    <property type="entry name" value="PSD4"/>
    <property type="match status" value="1"/>
</dbReference>